<keyword evidence="2" id="KW-0812">Transmembrane</keyword>
<dbReference type="Proteomes" id="UP001632038">
    <property type="component" value="Unassembled WGS sequence"/>
</dbReference>
<evidence type="ECO:0000313" key="4">
    <source>
        <dbReference type="Proteomes" id="UP001632038"/>
    </source>
</evidence>
<dbReference type="PANTHER" id="PTHR37710:SF1">
    <property type="entry name" value="TRANSMEMBRANE PROTEIN"/>
    <property type="match status" value="1"/>
</dbReference>
<feature type="transmembrane region" description="Helical" evidence="2">
    <location>
        <begin position="73"/>
        <end position="98"/>
    </location>
</feature>
<dbReference type="PANTHER" id="PTHR37710">
    <property type="entry name" value="TRANSMEMBRANE PROTEIN"/>
    <property type="match status" value="1"/>
</dbReference>
<feature type="region of interest" description="Disordered" evidence="1">
    <location>
        <begin position="236"/>
        <end position="271"/>
    </location>
</feature>
<gene>
    <name evidence="3" type="ORF">CASFOL_006274</name>
</gene>
<evidence type="ECO:0000256" key="1">
    <source>
        <dbReference type="SAM" id="MobiDB-lite"/>
    </source>
</evidence>
<keyword evidence="2" id="KW-1133">Transmembrane helix</keyword>
<evidence type="ECO:0000313" key="3">
    <source>
        <dbReference type="EMBL" id="KAL3649871.1"/>
    </source>
</evidence>
<sequence length="271" mass="30448">MSVLVSSFVWRLPITIMKYGVNFFNLGSAVAPERSTRRRPLHTCGASLLAIAQKSCTKLQHLDGPLGSTATKAISFINFFVPFIYIFLYPFLATISYIDDRILAFETKAESIFPPSTFVFDKIDNLVSSSETLPDHIDHIFNHIYSILTHFKSRNASEKEIPIDVDRLSESSKSVDRLRFLRNNIRGLDEPHFVDSPMYASYQSANSSPVLDCSYGEAAPFTHPTNYSYKDMLMEKGQKEANEDEKAEMAGKNSNEGTTITDSNEKSKLSS</sequence>
<keyword evidence="2" id="KW-0472">Membrane</keyword>
<proteinExistence type="predicted"/>
<name>A0ABD3E9W8_9LAMI</name>
<protein>
    <submittedName>
        <fullName evidence="3">Uncharacterized protein</fullName>
    </submittedName>
</protein>
<reference evidence="4" key="1">
    <citation type="journal article" date="2024" name="IScience">
        <title>Strigolactones Initiate the Formation of Haustorium-like Structures in Castilleja.</title>
        <authorList>
            <person name="Buerger M."/>
            <person name="Peterson D."/>
            <person name="Chory J."/>
        </authorList>
    </citation>
    <scope>NUCLEOTIDE SEQUENCE [LARGE SCALE GENOMIC DNA]</scope>
</reference>
<evidence type="ECO:0000256" key="2">
    <source>
        <dbReference type="SAM" id="Phobius"/>
    </source>
</evidence>
<keyword evidence="4" id="KW-1185">Reference proteome</keyword>
<comment type="caution">
    <text evidence="3">The sequence shown here is derived from an EMBL/GenBank/DDBJ whole genome shotgun (WGS) entry which is preliminary data.</text>
</comment>
<dbReference type="AlphaFoldDB" id="A0ABD3E9W8"/>
<feature type="compositionally biased region" description="Polar residues" evidence="1">
    <location>
        <begin position="252"/>
        <end position="262"/>
    </location>
</feature>
<dbReference type="EMBL" id="JAVIJP010000007">
    <property type="protein sequence ID" value="KAL3649871.1"/>
    <property type="molecule type" value="Genomic_DNA"/>
</dbReference>
<accession>A0ABD3E9W8</accession>
<organism evidence="3 4">
    <name type="scientific">Castilleja foliolosa</name>
    <dbReference type="NCBI Taxonomy" id="1961234"/>
    <lineage>
        <taxon>Eukaryota</taxon>
        <taxon>Viridiplantae</taxon>
        <taxon>Streptophyta</taxon>
        <taxon>Embryophyta</taxon>
        <taxon>Tracheophyta</taxon>
        <taxon>Spermatophyta</taxon>
        <taxon>Magnoliopsida</taxon>
        <taxon>eudicotyledons</taxon>
        <taxon>Gunneridae</taxon>
        <taxon>Pentapetalae</taxon>
        <taxon>asterids</taxon>
        <taxon>lamiids</taxon>
        <taxon>Lamiales</taxon>
        <taxon>Orobanchaceae</taxon>
        <taxon>Pedicularideae</taxon>
        <taxon>Castillejinae</taxon>
        <taxon>Castilleja</taxon>
    </lineage>
</organism>